<dbReference type="RefSeq" id="WP_027096753.1">
    <property type="nucleotide sequence ID" value="NZ_CABHIH010000002.1"/>
</dbReference>
<evidence type="ECO:0000256" key="1">
    <source>
        <dbReference type="ARBA" id="ARBA00001933"/>
    </source>
</evidence>
<dbReference type="SUPFAM" id="SSF53383">
    <property type="entry name" value="PLP-dependent transferases"/>
    <property type="match status" value="1"/>
</dbReference>
<keyword evidence="8" id="KW-1185">Reference proteome</keyword>
<comment type="cofactor">
    <cofactor evidence="1">
        <name>pyridoxal 5'-phosphate</name>
        <dbReference type="ChEBI" id="CHEBI:597326"/>
    </cofactor>
</comment>
<dbReference type="eggNOG" id="COG1168">
    <property type="taxonomic scope" value="Bacteria"/>
</dbReference>
<dbReference type="Gene3D" id="3.90.1150.10">
    <property type="entry name" value="Aspartate Aminotransferase, domain 1"/>
    <property type="match status" value="1"/>
</dbReference>
<dbReference type="InterPro" id="IPR015421">
    <property type="entry name" value="PyrdxlP-dep_Trfase_major"/>
</dbReference>
<organism evidence="7 8">
    <name type="scientific">Clostridium paraputrificum</name>
    <dbReference type="NCBI Taxonomy" id="29363"/>
    <lineage>
        <taxon>Bacteria</taxon>
        <taxon>Bacillati</taxon>
        <taxon>Bacillota</taxon>
        <taxon>Clostridia</taxon>
        <taxon>Eubacteriales</taxon>
        <taxon>Clostridiaceae</taxon>
        <taxon>Clostridium</taxon>
    </lineage>
</organism>
<dbReference type="Gene3D" id="3.40.640.10">
    <property type="entry name" value="Type I PLP-dependent aspartate aminotransferase-like (Major domain)"/>
    <property type="match status" value="1"/>
</dbReference>
<dbReference type="GO" id="GO:0030170">
    <property type="term" value="F:pyridoxal phosphate binding"/>
    <property type="evidence" value="ECO:0007669"/>
    <property type="project" value="InterPro"/>
</dbReference>
<dbReference type="InterPro" id="IPR015424">
    <property type="entry name" value="PyrdxlP-dep_Trfase"/>
</dbReference>
<dbReference type="AlphaFoldDB" id="A0A1B8RPL3"/>
<dbReference type="NCBIfam" id="TIGR04350">
    <property type="entry name" value="C_S_lyase_PatB"/>
    <property type="match status" value="1"/>
</dbReference>
<dbReference type="Pfam" id="PF00155">
    <property type="entry name" value="Aminotran_1_2"/>
    <property type="match status" value="1"/>
</dbReference>
<name>A0A1B8RPL3_9CLOT</name>
<evidence type="ECO:0000313" key="7">
    <source>
        <dbReference type="EMBL" id="OBY10664.1"/>
    </source>
</evidence>
<dbReference type="InterPro" id="IPR027619">
    <property type="entry name" value="C-S_lyase_PatB-like"/>
</dbReference>
<dbReference type="PANTHER" id="PTHR43525:SF1">
    <property type="entry name" value="PROTEIN MALY"/>
    <property type="match status" value="1"/>
</dbReference>
<dbReference type="InterPro" id="IPR004839">
    <property type="entry name" value="Aminotransferase_I/II_large"/>
</dbReference>
<dbReference type="GO" id="GO:0047804">
    <property type="term" value="F:cysteine-S-conjugate beta-lyase activity"/>
    <property type="evidence" value="ECO:0007669"/>
    <property type="project" value="UniProtKB-EC"/>
</dbReference>
<evidence type="ECO:0000256" key="5">
    <source>
        <dbReference type="ARBA" id="ARBA00037974"/>
    </source>
</evidence>
<dbReference type="Proteomes" id="UP000092714">
    <property type="component" value="Unassembled WGS sequence"/>
</dbReference>
<dbReference type="CDD" id="cd00609">
    <property type="entry name" value="AAT_like"/>
    <property type="match status" value="1"/>
</dbReference>
<dbReference type="InterPro" id="IPR015422">
    <property type="entry name" value="PyrdxlP-dep_Trfase_small"/>
</dbReference>
<proteinExistence type="inferred from homology"/>
<comment type="caution">
    <text evidence="7">The sequence shown here is derived from an EMBL/GenBank/DDBJ whole genome shotgun (WGS) entry which is preliminary data.</text>
</comment>
<protein>
    <recommendedName>
        <fullName evidence="2">cysteine-S-conjugate beta-lyase</fullName>
        <ecNumber evidence="2">4.4.1.13</ecNumber>
    </recommendedName>
</protein>
<accession>A0A1B8RPL3</accession>
<gene>
    <name evidence="7" type="ORF">CP373A1_09145</name>
</gene>
<dbReference type="GeneID" id="42774593"/>
<feature type="domain" description="Aminotransferase class I/classII large" evidence="6">
    <location>
        <begin position="32"/>
        <end position="376"/>
    </location>
</feature>
<keyword evidence="4" id="KW-0456">Lyase</keyword>
<dbReference type="PANTHER" id="PTHR43525">
    <property type="entry name" value="PROTEIN MALY"/>
    <property type="match status" value="1"/>
</dbReference>
<evidence type="ECO:0000256" key="2">
    <source>
        <dbReference type="ARBA" id="ARBA00012224"/>
    </source>
</evidence>
<evidence type="ECO:0000259" key="6">
    <source>
        <dbReference type="Pfam" id="PF00155"/>
    </source>
</evidence>
<evidence type="ECO:0000256" key="3">
    <source>
        <dbReference type="ARBA" id="ARBA00022898"/>
    </source>
</evidence>
<dbReference type="InterPro" id="IPR051798">
    <property type="entry name" value="Class-II_PLP-Dep_Aminotrans"/>
</dbReference>
<evidence type="ECO:0000256" key="4">
    <source>
        <dbReference type="ARBA" id="ARBA00023239"/>
    </source>
</evidence>
<evidence type="ECO:0000313" key="8">
    <source>
        <dbReference type="Proteomes" id="UP000092714"/>
    </source>
</evidence>
<comment type="similarity">
    <text evidence="5">Belongs to the class-II pyridoxal-phosphate-dependent aminotransferase family. MalY/PatB cystathionine beta-lyase subfamily.</text>
</comment>
<dbReference type="EMBL" id="MAPZ01000019">
    <property type="protein sequence ID" value="OBY10664.1"/>
    <property type="molecule type" value="Genomic_DNA"/>
</dbReference>
<dbReference type="EC" id="4.4.1.13" evidence="2"/>
<keyword evidence="3" id="KW-0663">Pyridoxal phosphate</keyword>
<sequence length="393" mass="44964">MKYNFSKLTNRFNTNSLKWDVNDNELPMWVADMDFETAPEIREAIRKKVDFGIYGYTIIPDEYYLSISNWWERRHNFKIEKEWILFCTGVVAAISSIVRKMTREGDNVLVQAPVYNIFYNSIVNNNRKVLSSDLCFDGKEYSIDFEDLERKLSDPATTLMILCNPHNPIGKVWSKETLKKIGELCIKYSVIVVSDEIHCDLTYGNSYIPFASISPEIAQNSITCIAPTKTFNLAGVQASNIIVLNDEIRKMVNRGINTDEVAEPNAFAIEATIAAFTKGEPWLNELIEYLAENKRVVQEFIYNELPSLNIIHSDATYLLWIDCSSITKDSLDFCKFIRKETGLYVSSGHVYGSNGGHFIRMNIASQRERVEDGLSRLKVGVDKYIDRNIMGNL</sequence>
<reference evidence="7 8" key="1">
    <citation type="submission" date="2016-06" db="EMBL/GenBank/DDBJ databases">
        <authorList>
            <person name="Kjaerup R.B."/>
            <person name="Dalgaard T.S."/>
            <person name="Juul-Madsen H.R."/>
        </authorList>
    </citation>
    <scope>NUCLEOTIDE SEQUENCE [LARGE SCALE GENOMIC DNA]</scope>
    <source>
        <strain evidence="7 8">373-A1</strain>
    </source>
</reference>
<dbReference type="OrthoDB" id="9802872at2"/>